<comment type="caution">
    <text evidence="5">The sequence shown here is derived from an EMBL/GenBank/DDBJ whole genome shotgun (WGS) entry which is preliminary data.</text>
</comment>
<evidence type="ECO:0000313" key="5">
    <source>
        <dbReference type="EMBL" id="MFB9474197.1"/>
    </source>
</evidence>
<dbReference type="InterPro" id="IPR013216">
    <property type="entry name" value="Methyltransf_11"/>
</dbReference>
<comment type="similarity">
    <text evidence="1">Belongs to the methyltransferase superfamily.</text>
</comment>
<dbReference type="Gene3D" id="3.40.50.150">
    <property type="entry name" value="Vaccinia Virus protein VP39"/>
    <property type="match status" value="1"/>
</dbReference>
<dbReference type="PANTHER" id="PTHR44942:SF4">
    <property type="entry name" value="METHYLTRANSFERASE TYPE 11 DOMAIN-CONTAINING PROTEIN"/>
    <property type="match status" value="1"/>
</dbReference>
<accession>A0ABV5NVE0</accession>
<evidence type="ECO:0000259" key="4">
    <source>
        <dbReference type="Pfam" id="PF08241"/>
    </source>
</evidence>
<evidence type="ECO:0000256" key="3">
    <source>
        <dbReference type="ARBA" id="ARBA00022679"/>
    </source>
</evidence>
<keyword evidence="2 5" id="KW-0489">Methyltransferase</keyword>
<dbReference type="PANTHER" id="PTHR44942">
    <property type="entry name" value="METHYLTRANSF_11 DOMAIN-CONTAINING PROTEIN"/>
    <property type="match status" value="1"/>
</dbReference>
<keyword evidence="6" id="KW-1185">Reference proteome</keyword>
<dbReference type="InterPro" id="IPR051052">
    <property type="entry name" value="Diverse_substrate_MTase"/>
</dbReference>
<reference evidence="5 6" key="1">
    <citation type="submission" date="2024-09" db="EMBL/GenBank/DDBJ databases">
        <authorList>
            <person name="Sun Q."/>
            <person name="Mori K."/>
        </authorList>
    </citation>
    <scope>NUCLEOTIDE SEQUENCE [LARGE SCALE GENOMIC DNA]</scope>
    <source>
        <strain evidence="5 6">JCM 3324</strain>
    </source>
</reference>
<name>A0ABV5NVE0_9ACTN</name>
<keyword evidence="3 5" id="KW-0808">Transferase</keyword>
<sequence>MTSVYDNERLAAGYAFDRPPVHRRILESARLESPVGRALDIGCGAGVSTAALVPWARQVVGVEPVPAMLAHRRAVAPSARFIVGTAEALPFGAASFGLVTAAGSLNYTDLPPALAEVARVLTSDGVFLLYDFAKGRHSPTTDALAAWFAVFEQRFPGSSGWRPLTVAELPLAGTGLRLLDCADVEVPVPMTFDGYLRYVLGEVGVANAIARGDDSAERAREWCRRTLAEVFSSGDVVVVFRGYLATLVPADDGRR</sequence>
<dbReference type="RefSeq" id="WP_379484366.1">
    <property type="nucleotide sequence ID" value="NZ_JBHMCF010000037.1"/>
</dbReference>
<dbReference type="Pfam" id="PF08241">
    <property type="entry name" value="Methyltransf_11"/>
    <property type="match status" value="1"/>
</dbReference>
<dbReference type="SUPFAM" id="SSF53335">
    <property type="entry name" value="S-adenosyl-L-methionine-dependent methyltransferases"/>
    <property type="match status" value="1"/>
</dbReference>
<proteinExistence type="inferred from homology"/>
<dbReference type="GO" id="GO:0008168">
    <property type="term" value="F:methyltransferase activity"/>
    <property type="evidence" value="ECO:0007669"/>
    <property type="project" value="UniProtKB-KW"/>
</dbReference>
<dbReference type="InterPro" id="IPR029063">
    <property type="entry name" value="SAM-dependent_MTases_sf"/>
</dbReference>
<evidence type="ECO:0000256" key="2">
    <source>
        <dbReference type="ARBA" id="ARBA00022603"/>
    </source>
</evidence>
<dbReference type="EMBL" id="JBHMCF010000037">
    <property type="protein sequence ID" value="MFB9474197.1"/>
    <property type="molecule type" value="Genomic_DNA"/>
</dbReference>
<dbReference type="CDD" id="cd02440">
    <property type="entry name" value="AdoMet_MTases"/>
    <property type="match status" value="1"/>
</dbReference>
<gene>
    <name evidence="5" type="ORF">ACFFR3_32300</name>
</gene>
<protein>
    <submittedName>
        <fullName evidence="5">Class I SAM-dependent methyltransferase</fullName>
        <ecNumber evidence="5">2.1.1.-</ecNumber>
    </submittedName>
</protein>
<evidence type="ECO:0000256" key="1">
    <source>
        <dbReference type="ARBA" id="ARBA00008361"/>
    </source>
</evidence>
<dbReference type="EC" id="2.1.1.-" evidence="5"/>
<feature type="domain" description="Methyltransferase type 11" evidence="4">
    <location>
        <begin position="39"/>
        <end position="128"/>
    </location>
</feature>
<dbReference type="Proteomes" id="UP001589568">
    <property type="component" value="Unassembled WGS sequence"/>
</dbReference>
<dbReference type="GO" id="GO:0032259">
    <property type="term" value="P:methylation"/>
    <property type="evidence" value="ECO:0007669"/>
    <property type="project" value="UniProtKB-KW"/>
</dbReference>
<organism evidence="5 6">
    <name type="scientific">Nonomuraea salmonea</name>
    <dbReference type="NCBI Taxonomy" id="46181"/>
    <lineage>
        <taxon>Bacteria</taxon>
        <taxon>Bacillati</taxon>
        <taxon>Actinomycetota</taxon>
        <taxon>Actinomycetes</taxon>
        <taxon>Streptosporangiales</taxon>
        <taxon>Streptosporangiaceae</taxon>
        <taxon>Nonomuraea</taxon>
    </lineage>
</organism>
<evidence type="ECO:0000313" key="6">
    <source>
        <dbReference type="Proteomes" id="UP001589568"/>
    </source>
</evidence>